<proteinExistence type="predicted"/>
<gene>
    <name evidence="1" type="ORF">EVAR_102403_1</name>
</gene>
<dbReference type="AlphaFoldDB" id="A0A4C1SLM0"/>
<protein>
    <submittedName>
        <fullName evidence="1">Uncharacterized protein</fullName>
    </submittedName>
</protein>
<dbReference type="EMBL" id="BGZK01003615">
    <property type="protein sequence ID" value="GBP03032.1"/>
    <property type="molecule type" value="Genomic_DNA"/>
</dbReference>
<reference evidence="1 2" key="1">
    <citation type="journal article" date="2019" name="Commun. Biol.">
        <title>The bagworm genome reveals a unique fibroin gene that provides high tensile strength.</title>
        <authorList>
            <person name="Kono N."/>
            <person name="Nakamura H."/>
            <person name="Ohtoshi R."/>
            <person name="Tomita M."/>
            <person name="Numata K."/>
            <person name="Arakawa K."/>
        </authorList>
    </citation>
    <scope>NUCLEOTIDE SEQUENCE [LARGE SCALE GENOMIC DNA]</scope>
</reference>
<sequence>MCEFRRKLDLCNVGPTAVAVFIAFGVYSNRDIIFQPDTGGYSMRNWESQRVAKLTGSGSGIESRGLTKIKNEAETGIRNDTGIRIEGCIGIRY</sequence>
<keyword evidence="2" id="KW-1185">Reference proteome</keyword>
<evidence type="ECO:0000313" key="2">
    <source>
        <dbReference type="Proteomes" id="UP000299102"/>
    </source>
</evidence>
<name>A0A4C1SLM0_EUMVA</name>
<organism evidence="1 2">
    <name type="scientific">Eumeta variegata</name>
    <name type="common">Bagworm moth</name>
    <name type="synonym">Eumeta japonica</name>
    <dbReference type="NCBI Taxonomy" id="151549"/>
    <lineage>
        <taxon>Eukaryota</taxon>
        <taxon>Metazoa</taxon>
        <taxon>Ecdysozoa</taxon>
        <taxon>Arthropoda</taxon>
        <taxon>Hexapoda</taxon>
        <taxon>Insecta</taxon>
        <taxon>Pterygota</taxon>
        <taxon>Neoptera</taxon>
        <taxon>Endopterygota</taxon>
        <taxon>Lepidoptera</taxon>
        <taxon>Glossata</taxon>
        <taxon>Ditrysia</taxon>
        <taxon>Tineoidea</taxon>
        <taxon>Psychidae</taxon>
        <taxon>Oiketicinae</taxon>
        <taxon>Eumeta</taxon>
    </lineage>
</organism>
<accession>A0A4C1SLM0</accession>
<dbReference type="Proteomes" id="UP000299102">
    <property type="component" value="Unassembled WGS sequence"/>
</dbReference>
<evidence type="ECO:0000313" key="1">
    <source>
        <dbReference type="EMBL" id="GBP03032.1"/>
    </source>
</evidence>
<comment type="caution">
    <text evidence="1">The sequence shown here is derived from an EMBL/GenBank/DDBJ whole genome shotgun (WGS) entry which is preliminary data.</text>
</comment>